<reference evidence="2" key="1">
    <citation type="submission" date="2021-06" db="EMBL/GenBank/DDBJ databases">
        <title>Description of novel taxa of the family Lachnospiraceae.</title>
        <authorList>
            <person name="Chaplin A.V."/>
            <person name="Sokolova S.R."/>
            <person name="Pikina A.P."/>
            <person name="Korzhanova M."/>
            <person name="Belova V."/>
            <person name="Korostin D."/>
            <person name="Efimov B.A."/>
        </authorList>
    </citation>
    <scope>NUCLEOTIDE SEQUENCE</scope>
    <source>
        <strain evidence="2">ASD5720</strain>
    </source>
</reference>
<dbReference type="InterPro" id="IPR013785">
    <property type="entry name" value="Aldolase_TIM"/>
</dbReference>
<dbReference type="GO" id="GO:0047444">
    <property type="term" value="F:N-acylneuraminate-9-phosphate synthase activity"/>
    <property type="evidence" value="ECO:0007669"/>
    <property type="project" value="TreeGrafter"/>
</dbReference>
<dbReference type="GO" id="GO:0016051">
    <property type="term" value="P:carbohydrate biosynthetic process"/>
    <property type="evidence" value="ECO:0007669"/>
    <property type="project" value="InterPro"/>
</dbReference>
<comment type="caution">
    <text evidence="2">The sequence shown here is derived from an EMBL/GenBank/DDBJ whole genome shotgun (WGS) entry which is preliminary data.</text>
</comment>
<sequence length="332" mass="37050">MKRVLIIAEAGVNHNGNLGLAFQMIDAARKAGADIVKFQTAKPELVISKYAAKAAYQKSTTNEAESQLEMCKKIHLKFDDYILLKDYCKRSGIGFLSTPFDLESIDFLDQLGIPLWKIPSGEITNLPYLIRIAKTHKPIIMSTGMCNIEEIEAALNLLKNYGAGEIALLHCTTEYPAPYQDVNLNAMVTLKERFHLKIGYSDHTSGIEIPVAAVALGAEIIEKHFTLDKNMEGPDHKASLSPEELTQMVVSIRNVEMALGNGIKDISKSELKNRDVARKSIVASKFIKEGTPFTEENITVKRPGNGISPMQWYEIIGKYAKRNFYEDELIEL</sequence>
<evidence type="ECO:0000313" key="3">
    <source>
        <dbReference type="Proteomes" id="UP000712157"/>
    </source>
</evidence>
<proteinExistence type="predicted"/>
<dbReference type="InterPro" id="IPR036732">
    <property type="entry name" value="AFP_Neu5c_C_sf"/>
</dbReference>
<dbReference type="InterPro" id="IPR013974">
    <property type="entry name" value="SAF"/>
</dbReference>
<accession>A0A949K2V3</accession>
<dbReference type="SUPFAM" id="SSF51569">
    <property type="entry name" value="Aldolase"/>
    <property type="match status" value="1"/>
</dbReference>
<dbReference type="Gene3D" id="3.20.20.70">
    <property type="entry name" value="Aldolase class I"/>
    <property type="match status" value="1"/>
</dbReference>
<dbReference type="Gene3D" id="3.90.1210.10">
    <property type="entry name" value="Antifreeze-like/N-acetylneuraminic acid synthase C-terminal domain"/>
    <property type="match status" value="1"/>
</dbReference>
<dbReference type="Pfam" id="PF03102">
    <property type="entry name" value="NeuB"/>
    <property type="match status" value="1"/>
</dbReference>
<dbReference type="RefSeq" id="WP_238720608.1">
    <property type="nucleotide sequence ID" value="NZ_JAHQCW010000003.1"/>
</dbReference>
<dbReference type="SUPFAM" id="SSF51269">
    <property type="entry name" value="AFP III-like domain"/>
    <property type="match status" value="1"/>
</dbReference>
<dbReference type="InterPro" id="IPR006190">
    <property type="entry name" value="SAF_AFP_Neu5Ac"/>
</dbReference>
<feature type="domain" description="AFP-like" evidence="1">
    <location>
        <begin position="280"/>
        <end position="332"/>
    </location>
</feature>
<dbReference type="EMBL" id="JAHQCW010000003">
    <property type="protein sequence ID" value="MBU9735546.1"/>
    <property type="molecule type" value="Genomic_DNA"/>
</dbReference>
<dbReference type="InterPro" id="IPR020007">
    <property type="entry name" value="NeuB/NeuA"/>
</dbReference>
<keyword evidence="2" id="KW-0808">Transferase</keyword>
<evidence type="ECO:0000313" key="2">
    <source>
        <dbReference type="EMBL" id="MBU9735546.1"/>
    </source>
</evidence>
<protein>
    <submittedName>
        <fullName evidence="2">N-acetylneuraminate synthase</fullName>
        <ecNumber evidence="2">2.5.1.56</ecNumber>
    </submittedName>
</protein>
<dbReference type="Pfam" id="PF08666">
    <property type="entry name" value="SAF"/>
    <property type="match status" value="1"/>
</dbReference>
<dbReference type="InterPro" id="IPR057736">
    <property type="entry name" value="SAF_PseI/NeuA/NeuB"/>
</dbReference>
<dbReference type="PANTHER" id="PTHR42966">
    <property type="entry name" value="N-ACETYLNEURAMINATE SYNTHASE"/>
    <property type="match status" value="1"/>
</dbReference>
<dbReference type="GO" id="GO:0050462">
    <property type="term" value="F:N-acetylneuraminate synthase activity"/>
    <property type="evidence" value="ECO:0007669"/>
    <property type="project" value="UniProtKB-EC"/>
</dbReference>
<dbReference type="EC" id="2.5.1.56" evidence="2"/>
<dbReference type="InterPro" id="IPR051690">
    <property type="entry name" value="PseI-like"/>
</dbReference>
<organism evidence="2 3">
    <name type="scientific">Diplocloster agilis</name>
    <dbReference type="NCBI Taxonomy" id="2850323"/>
    <lineage>
        <taxon>Bacteria</taxon>
        <taxon>Bacillati</taxon>
        <taxon>Bacillota</taxon>
        <taxon>Clostridia</taxon>
        <taxon>Lachnospirales</taxon>
        <taxon>Lachnospiraceae</taxon>
        <taxon>Diplocloster</taxon>
    </lineage>
</organism>
<dbReference type="AlphaFoldDB" id="A0A949K2V3"/>
<dbReference type="InterPro" id="IPR013132">
    <property type="entry name" value="PseI/NeuA/B-like_N"/>
</dbReference>
<dbReference type="PROSITE" id="PS50844">
    <property type="entry name" value="AFP_LIKE"/>
    <property type="match status" value="1"/>
</dbReference>
<dbReference type="CDD" id="cd11615">
    <property type="entry name" value="SAF_NeuB_like"/>
    <property type="match status" value="1"/>
</dbReference>
<name>A0A949K2V3_9FIRM</name>
<dbReference type="SMART" id="SM00858">
    <property type="entry name" value="SAF"/>
    <property type="match status" value="1"/>
</dbReference>
<evidence type="ECO:0000259" key="1">
    <source>
        <dbReference type="PROSITE" id="PS50844"/>
    </source>
</evidence>
<keyword evidence="3" id="KW-1185">Reference proteome</keyword>
<dbReference type="PANTHER" id="PTHR42966:SF1">
    <property type="entry name" value="SIALIC ACID SYNTHASE"/>
    <property type="match status" value="1"/>
</dbReference>
<dbReference type="Proteomes" id="UP000712157">
    <property type="component" value="Unassembled WGS sequence"/>
</dbReference>
<dbReference type="NCBIfam" id="TIGR03569">
    <property type="entry name" value="NeuB_NnaB"/>
    <property type="match status" value="1"/>
</dbReference>
<gene>
    <name evidence="2" type="primary">neuB</name>
    <name evidence="2" type="ORF">KTH89_03290</name>
</gene>